<dbReference type="Gene3D" id="2.40.10.120">
    <property type="match status" value="1"/>
</dbReference>
<dbReference type="Proteomes" id="UP001248581">
    <property type="component" value="Chromosome"/>
</dbReference>
<dbReference type="EMBL" id="CP134146">
    <property type="protein sequence ID" value="WNC67776.1"/>
    <property type="molecule type" value="Genomic_DNA"/>
</dbReference>
<name>A0ABY9TH66_9GAMM</name>
<dbReference type="SUPFAM" id="SSF50494">
    <property type="entry name" value="Trypsin-like serine proteases"/>
    <property type="match status" value="1"/>
</dbReference>
<evidence type="ECO:0000256" key="3">
    <source>
        <dbReference type="SAM" id="SignalP"/>
    </source>
</evidence>
<dbReference type="InterPro" id="IPR009003">
    <property type="entry name" value="Peptidase_S1_PA"/>
</dbReference>
<keyword evidence="3" id="KW-0732">Signal</keyword>
<feature type="chain" id="PRO_5047549645" evidence="3">
    <location>
        <begin position="20"/>
        <end position="342"/>
    </location>
</feature>
<dbReference type="Pfam" id="PF13365">
    <property type="entry name" value="Trypsin_2"/>
    <property type="match status" value="1"/>
</dbReference>
<dbReference type="RefSeq" id="WP_348386935.1">
    <property type="nucleotide sequence ID" value="NZ_CP134146.1"/>
</dbReference>
<feature type="signal peptide" evidence="3">
    <location>
        <begin position="1"/>
        <end position="19"/>
    </location>
</feature>
<evidence type="ECO:0000256" key="2">
    <source>
        <dbReference type="ARBA" id="ARBA00022801"/>
    </source>
</evidence>
<evidence type="ECO:0000313" key="5">
    <source>
        <dbReference type="Proteomes" id="UP001248581"/>
    </source>
</evidence>
<proteinExistence type="predicted"/>
<dbReference type="Gene3D" id="2.30.42.10">
    <property type="match status" value="1"/>
</dbReference>
<dbReference type="InterPro" id="IPR051201">
    <property type="entry name" value="Chloro_Bact_Ser_Proteases"/>
</dbReference>
<reference evidence="5" key="1">
    <citation type="submission" date="2023-09" db="EMBL/GenBank/DDBJ databases">
        <authorList>
            <person name="Li S."/>
            <person name="Li X."/>
            <person name="Zhang C."/>
            <person name="Zhao Z."/>
        </authorList>
    </citation>
    <scope>NUCLEOTIDE SEQUENCE [LARGE SCALE GENOMIC DNA]</scope>
    <source>
        <strain evidence="5">SQ345</strain>
    </source>
</reference>
<sequence>MFRILCACLIATFSLSALADDSVKQLFKKVNDGVVELHVTSIANPKPGQVSYKATSSKSLGSGALISPEGNILTAAHVVGRATDIEVIFTDGSKTSGHVLWVDNLIDLAMIRARKVPDDIKPLKLAKDGGYTIGEQVIAIGAPYGVSHSLSVGYLSGVRDRETIPGTNITPRLLQTDASINQGNSGGPLFNLDGDIIGIVSHILSKSGGSNGLGFVVSVDTIKEVIASEPSAFVGLIPHLLNEMQSRAINNQYGYGMLIQHVVPATLADKLGFQGGYLNVTIGRTPVLLGGDIIIEVDGIKLKKLENALALRDRFSHYKKGDKVKFIYLRNGVKKEVTWTVD</sequence>
<evidence type="ECO:0000313" key="4">
    <source>
        <dbReference type="EMBL" id="WNC67776.1"/>
    </source>
</evidence>
<keyword evidence="2" id="KW-0378">Hydrolase</keyword>
<evidence type="ECO:0000256" key="1">
    <source>
        <dbReference type="ARBA" id="ARBA00022670"/>
    </source>
</evidence>
<dbReference type="PANTHER" id="PTHR43343">
    <property type="entry name" value="PEPTIDASE S12"/>
    <property type="match status" value="1"/>
</dbReference>
<keyword evidence="1" id="KW-0645">Protease</keyword>
<dbReference type="SUPFAM" id="SSF50156">
    <property type="entry name" value="PDZ domain-like"/>
    <property type="match status" value="1"/>
</dbReference>
<keyword evidence="5" id="KW-1185">Reference proteome</keyword>
<organism evidence="4 5">
    <name type="scientific">Thalassotalea nanhaiensis</name>
    <dbReference type="NCBI Taxonomy" id="3065648"/>
    <lineage>
        <taxon>Bacteria</taxon>
        <taxon>Pseudomonadati</taxon>
        <taxon>Pseudomonadota</taxon>
        <taxon>Gammaproteobacteria</taxon>
        <taxon>Alteromonadales</taxon>
        <taxon>Colwelliaceae</taxon>
        <taxon>Thalassotalea</taxon>
    </lineage>
</organism>
<dbReference type="InterPro" id="IPR001940">
    <property type="entry name" value="Peptidase_S1C"/>
</dbReference>
<protein>
    <submittedName>
        <fullName evidence="4">Trypsin-like peptidase domain-containing protein</fullName>
    </submittedName>
</protein>
<dbReference type="PANTHER" id="PTHR43343:SF3">
    <property type="entry name" value="PROTEASE DO-LIKE 8, CHLOROPLASTIC"/>
    <property type="match status" value="1"/>
</dbReference>
<dbReference type="PRINTS" id="PR00834">
    <property type="entry name" value="PROTEASES2C"/>
</dbReference>
<accession>A0ABY9TH66</accession>
<dbReference type="InterPro" id="IPR036034">
    <property type="entry name" value="PDZ_sf"/>
</dbReference>
<gene>
    <name evidence="4" type="ORF">RI845_14765</name>
</gene>